<gene>
    <name evidence="2" type="ORF">BN10_1390019</name>
</gene>
<dbReference type="STRING" id="1193181.BN10_1390019"/>
<evidence type="ECO:0000313" key="3">
    <source>
        <dbReference type="Proteomes" id="UP000013167"/>
    </source>
</evidence>
<organism evidence="2 3">
    <name type="scientific">Phycicoccus elongatus Lp2</name>
    <dbReference type="NCBI Taxonomy" id="1193181"/>
    <lineage>
        <taxon>Bacteria</taxon>
        <taxon>Bacillati</taxon>
        <taxon>Actinomycetota</taxon>
        <taxon>Actinomycetes</taxon>
        <taxon>Micrococcales</taxon>
        <taxon>Intrasporangiaceae</taxon>
        <taxon>Phycicoccus</taxon>
    </lineage>
</organism>
<feature type="region of interest" description="Disordered" evidence="1">
    <location>
        <begin position="1"/>
        <end position="20"/>
    </location>
</feature>
<dbReference type="EMBL" id="CAIZ01000045">
    <property type="protein sequence ID" value="CCH69187.1"/>
    <property type="molecule type" value="Genomic_DNA"/>
</dbReference>
<accession>N0DYA1</accession>
<keyword evidence="3" id="KW-1185">Reference proteome</keyword>
<dbReference type="HOGENOM" id="CLU_2959318_0_0_11"/>
<sequence>MAPTARPPSEVTIVRLPSDPDPVLVPTQDMDDSACAVCSNRVGWRLAWSTTGADGLDFA</sequence>
<name>N0DYA1_9MICO</name>
<evidence type="ECO:0000313" key="2">
    <source>
        <dbReference type="EMBL" id="CCH69187.1"/>
    </source>
</evidence>
<evidence type="ECO:0000256" key="1">
    <source>
        <dbReference type="SAM" id="MobiDB-lite"/>
    </source>
</evidence>
<proteinExistence type="predicted"/>
<reference evidence="2 3" key="1">
    <citation type="journal article" date="2013" name="ISME J.">
        <title>A metabolic model for members of the genus Tetrasphaera involved in enhanced biological phosphorus removal.</title>
        <authorList>
            <person name="Kristiansen R."/>
            <person name="Nguyen H.T.T."/>
            <person name="Saunders A.M."/>
            <person name="Nielsen J.L."/>
            <person name="Wimmer R."/>
            <person name="Le V.Q."/>
            <person name="McIlroy S.J."/>
            <person name="Petrovski S."/>
            <person name="Seviour R.J."/>
            <person name="Calteau A."/>
            <person name="Nielsen K.L."/>
            <person name="Nielsen P.H."/>
        </authorList>
    </citation>
    <scope>NUCLEOTIDE SEQUENCE [LARGE SCALE GENOMIC DNA]</scope>
    <source>
        <strain evidence="2 3">Lp2</strain>
    </source>
</reference>
<dbReference type="Proteomes" id="UP000013167">
    <property type="component" value="Unassembled WGS sequence"/>
</dbReference>
<comment type="caution">
    <text evidence="2">The sequence shown here is derived from an EMBL/GenBank/DDBJ whole genome shotgun (WGS) entry which is preliminary data.</text>
</comment>
<protein>
    <submittedName>
        <fullName evidence="2">Uncharacterized protein</fullName>
    </submittedName>
</protein>
<dbReference type="AlphaFoldDB" id="N0DYA1"/>